<dbReference type="EMBL" id="CP047156">
    <property type="protein sequence ID" value="QHC01794.1"/>
    <property type="molecule type" value="Genomic_DNA"/>
</dbReference>
<dbReference type="SUPFAM" id="SSF46785">
    <property type="entry name" value="Winged helix' DNA-binding domain"/>
    <property type="match status" value="1"/>
</dbReference>
<accession>A0A7L4YSB5</accession>
<dbReference type="InterPro" id="IPR005471">
    <property type="entry name" value="Tscrpt_reg_IclR_N"/>
</dbReference>
<dbReference type="AlphaFoldDB" id="A0A7L4YSB5"/>
<name>A0A7L4YSB5_9ACTN</name>
<dbReference type="PROSITE" id="PS51078">
    <property type="entry name" value="ICLR_ED"/>
    <property type="match status" value="1"/>
</dbReference>
<keyword evidence="3" id="KW-0804">Transcription</keyword>
<proteinExistence type="predicted"/>
<feature type="domain" description="HTH iclR-type" evidence="4">
    <location>
        <begin position="7"/>
        <end position="66"/>
    </location>
</feature>
<dbReference type="GO" id="GO:0003677">
    <property type="term" value="F:DNA binding"/>
    <property type="evidence" value="ECO:0007669"/>
    <property type="project" value="UniProtKB-KW"/>
</dbReference>
<evidence type="ECO:0000256" key="3">
    <source>
        <dbReference type="ARBA" id="ARBA00023163"/>
    </source>
</evidence>
<gene>
    <name evidence="6" type="ORF">EK0264_16915</name>
</gene>
<evidence type="ECO:0000259" key="4">
    <source>
        <dbReference type="PROSITE" id="PS51077"/>
    </source>
</evidence>
<evidence type="ECO:0000259" key="5">
    <source>
        <dbReference type="PROSITE" id="PS51078"/>
    </source>
</evidence>
<evidence type="ECO:0000256" key="2">
    <source>
        <dbReference type="ARBA" id="ARBA00023125"/>
    </source>
</evidence>
<evidence type="ECO:0000313" key="6">
    <source>
        <dbReference type="EMBL" id="QHC01794.1"/>
    </source>
</evidence>
<dbReference type="GO" id="GO:0003700">
    <property type="term" value="F:DNA-binding transcription factor activity"/>
    <property type="evidence" value="ECO:0007669"/>
    <property type="project" value="TreeGrafter"/>
</dbReference>
<dbReference type="GO" id="GO:0045892">
    <property type="term" value="P:negative regulation of DNA-templated transcription"/>
    <property type="evidence" value="ECO:0007669"/>
    <property type="project" value="TreeGrafter"/>
</dbReference>
<keyword evidence="2" id="KW-0238">DNA-binding</keyword>
<dbReference type="Pfam" id="PF01614">
    <property type="entry name" value="IclR_C"/>
    <property type="match status" value="1"/>
</dbReference>
<feature type="domain" description="IclR-ED" evidence="5">
    <location>
        <begin position="67"/>
        <end position="233"/>
    </location>
</feature>
<dbReference type="OrthoDB" id="4319317at2"/>
<dbReference type="InterPro" id="IPR029016">
    <property type="entry name" value="GAF-like_dom_sf"/>
</dbReference>
<dbReference type="PANTHER" id="PTHR30136:SF39">
    <property type="entry name" value="TRANSCRIPTIONAL REGULATORY PROTEIN"/>
    <property type="match status" value="1"/>
</dbReference>
<dbReference type="InterPro" id="IPR014757">
    <property type="entry name" value="Tscrpt_reg_IclR_C"/>
</dbReference>
<organism evidence="6 7">
    <name type="scientific">Epidermidibacterium keratini</name>
    <dbReference type="NCBI Taxonomy" id="1891644"/>
    <lineage>
        <taxon>Bacteria</taxon>
        <taxon>Bacillati</taxon>
        <taxon>Actinomycetota</taxon>
        <taxon>Actinomycetes</taxon>
        <taxon>Sporichthyales</taxon>
        <taxon>Sporichthyaceae</taxon>
        <taxon>Epidermidibacterium</taxon>
    </lineage>
</organism>
<dbReference type="KEGG" id="eke:EK0264_16915"/>
<protein>
    <submittedName>
        <fullName evidence="6">Helix-turn-helix domain-containing protein</fullName>
    </submittedName>
</protein>
<dbReference type="Pfam" id="PF09339">
    <property type="entry name" value="HTH_IclR"/>
    <property type="match status" value="1"/>
</dbReference>
<dbReference type="PANTHER" id="PTHR30136">
    <property type="entry name" value="HELIX-TURN-HELIX TRANSCRIPTIONAL REGULATOR, ICLR FAMILY"/>
    <property type="match status" value="1"/>
</dbReference>
<dbReference type="SUPFAM" id="SSF55781">
    <property type="entry name" value="GAF domain-like"/>
    <property type="match status" value="1"/>
</dbReference>
<evidence type="ECO:0000256" key="1">
    <source>
        <dbReference type="ARBA" id="ARBA00023015"/>
    </source>
</evidence>
<keyword evidence="1" id="KW-0805">Transcription regulation</keyword>
<dbReference type="PROSITE" id="PS51077">
    <property type="entry name" value="HTH_ICLR"/>
    <property type="match status" value="1"/>
</dbReference>
<evidence type="ECO:0000313" key="7">
    <source>
        <dbReference type="Proteomes" id="UP000463857"/>
    </source>
</evidence>
<dbReference type="InterPro" id="IPR036388">
    <property type="entry name" value="WH-like_DNA-bd_sf"/>
</dbReference>
<sequence>MDTSTGIGVLDKAVAIVECCARTPRSLAELVDELGLPRATAHRIASALEAHRVLRRDNQSRWVVGPAILELAAFARDPLVDSSMVILRKLRDLTGESAQLFVREDDARICVAASERSSGLRDTVPIGARLSMKAGSAAHVLIAWSDDEDLRSVLADSAFSPRTIAGVRRRGWSASIAEREPGVASISAPVRDRRGKVIAALSISGPAERIGRSPGTRLSRPLLNAAAELERKL</sequence>
<dbReference type="SMART" id="SM00346">
    <property type="entry name" value="HTH_ICLR"/>
    <property type="match status" value="1"/>
</dbReference>
<dbReference type="InParanoid" id="A0A7L4YSB5"/>
<keyword evidence="7" id="KW-1185">Reference proteome</keyword>
<dbReference type="InterPro" id="IPR036390">
    <property type="entry name" value="WH_DNA-bd_sf"/>
</dbReference>
<dbReference type="Gene3D" id="3.30.450.40">
    <property type="match status" value="1"/>
</dbReference>
<dbReference type="Proteomes" id="UP000463857">
    <property type="component" value="Chromosome"/>
</dbReference>
<dbReference type="RefSeq" id="WP_159546918.1">
    <property type="nucleotide sequence ID" value="NZ_CP047156.1"/>
</dbReference>
<dbReference type="Gene3D" id="1.10.10.10">
    <property type="entry name" value="Winged helix-like DNA-binding domain superfamily/Winged helix DNA-binding domain"/>
    <property type="match status" value="1"/>
</dbReference>
<dbReference type="InterPro" id="IPR050707">
    <property type="entry name" value="HTH_MetabolicPath_Reg"/>
</dbReference>
<reference evidence="6 7" key="1">
    <citation type="journal article" date="2018" name="Int. J. Syst. Evol. Microbiol.">
        <title>Epidermidibacterium keratini gen. nov., sp. nov., a member of the family Sporichthyaceae, isolated from keratin epidermis.</title>
        <authorList>
            <person name="Lee D.G."/>
            <person name="Trujillo M.E."/>
            <person name="Kang S."/>
            <person name="Nam J.J."/>
            <person name="Kim Y.J."/>
        </authorList>
    </citation>
    <scope>NUCLEOTIDE SEQUENCE [LARGE SCALE GENOMIC DNA]</scope>
    <source>
        <strain evidence="6 7">EPI-7</strain>
    </source>
</reference>